<protein>
    <submittedName>
        <fullName evidence="1">Proteic killer suppression protein</fullName>
    </submittedName>
</protein>
<dbReference type="SUPFAM" id="SSF143011">
    <property type="entry name" value="RelE-like"/>
    <property type="match status" value="1"/>
</dbReference>
<dbReference type="STRING" id="582675.SAMN05192565_11281"/>
<sequence length="112" mass="12454">MQIRFRSRRLGKALSDPKEMAKAYGDRAKPIRKRLDVLGQAACLSDVPTEPPVRRHQLGGNRDGQLSVTIKDNWRIVFVPDHDPVPCLPDGGLDTGQVTAVEIIEIVDYHGN</sequence>
<reference evidence="2" key="1">
    <citation type="submission" date="2016-10" db="EMBL/GenBank/DDBJ databases">
        <authorList>
            <person name="Varghese N."/>
            <person name="Submissions S."/>
        </authorList>
    </citation>
    <scope>NUCLEOTIDE SEQUENCE [LARGE SCALE GENOMIC DNA]</scope>
    <source>
        <strain evidence="2">Gh-105</strain>
    </source>
</reference>
<evidence type="ECO:0000313" key="1">
    <source>
        <dbReference type="EMBL" id="SFG82054.1"/>
    </source>
</evidence>
<organism evidence="1 2">
    <name type="scientific">Methylobacterium gossipiicola</name>
    <dbReference type="NCBI Taxonomy" id="582675"/>
    <lineage>
        <taxon>Bacteria</taxon>
        <taxon>Pseudomonadati</taxon>
        <taxon>Pseudomonadota</taxon>
        <taxon>Alphaproteobacteria</taxon>
        <taxon>Hyphomicrobiales</taxon>
        <taxon>Methylobacteriaceae</taxon>
        <taxon>Methylobacterium</taxon>
    </lineage>
</organism>
<dbReference type="OrthoDB" id="9801102at2"/>
<name>A0A1I2UY80_9HYPH</name>
<keyword evidence="2" id="KW-1185">Reference proteome</keyword>
<dbReference type="Proteomes" id="UP000199229">
    <property type="component" value="Unassembled WGS sequence"/>
</dbReference>
<evidence type="ECO:0000313" key="2">
    <source>
        <dbReference type="Proteomes" id="UP000199229"/>
    </source>
</evidence>
<accession>A0A1I2UY80</accession>
<dbReference type="Gene3D" id="3.30.2310.20">
    <property type="entry name" value="RelE-like"/>
    <property type="match status" value="1"/>
</dbReference>
<dbReference type="AlphaFoldDB" id="A0A1I2UY80"/>
<dbReference type="EMBL" id="FOPM01000012">
    <property type="protein sequence ID" value="SFG82054.1"/>
    <property type="molecule type" value="Genomic_DNA"/>
</dbReference>
<gene>
    <name evidence="1" type="ORF">SAMN05192565_11281</name>
</gene>
<proteinExistence type="predicted"/>
<dbReference type="RefSeq" id="WP_056355047.1">
    <property type="nucleotide sequence ID" value="NZ_FOPM01000012.1"/>
</dbReference>
<dbReference type="InterPro" id="IPR035093">
    <property type="entry name" value="RelE/ParE_toxin_dom_sf"/>
</dbReference>